<keyword evidence="5" id="KW-0158">Chromosome</keyword>
<dbReference type="Proteomes" id="UP001630127">
    <property type="component" value="Unassembled WGS sequence"/>
</dbReference>
<proteinExistence type="inferred from homology"/>
<comment type="caution">
    <text evidence="9">The sequence shown here is derived from an EMBL/GenBank/DDBJ whole genome shotgun (WGS) entry which is preliminary data.</text>
</comment>
<evidence type="ECO:0000313" key="10">
    <source>
        <dbReference type="Proteomes" id="UP001630127"/>
    </source>
</evidence>
<name>A0ABD2Z6T7_9GENT</name>
<evidence type="ECO:0000256" key="6">
    <source>
        <dbReference type="ARBA" id="ARBA00022895"/>
    </source>
</evidence>
<evidence type="ECO:0000256" key="4">
    <source>
        <dbReference type="ARBA" id="ARBA00016175"/>
    </source>
</evidence>
<dbReference type="EMBL" id="JBJUIK010000011">
    <property type="protein sequence ID" value="KAL3514554.1"/>
    <property type="molecule type" value="Genomic_DNA"/>
</dbReference>
<dbReference type="GO" id="GO:0000781">
    <property type="term" value="C:chromosome, telomeric region"/>
    <property type="evidence" value="ECO:0007669"/>
    <property type="project" value="UniProtKB-SubCell"/>
</dbReference>
<comment type="similarity">
    <text evidence="3">Belongs to the CTC1 family.</text>
</comment>
<dbReference type="GO" id="GO:0003677">
    <property type="term" value="F:DNA binding"/>
    <property type="evidence" value="ECO:0007669"/>
    <property type="project" value="UniProtKB-KW"/>
</dbReference>
<reference evidence="9 10" key="1">
    <citation type="submission" date="2024-11" db="EMBL/GenBank/DDBJ databases">
        <title>A near-complete genome assembly of Cinchona calisaya.</title>
        <authorList>
            <person name="Lian D.C."/>
            <person name="Zhao X.W."/>
            <person name="Wei L."/>
        </authorList>
    </citation>
    <scope>NUCLEOTIDE SEQUENCE [LARGE SCALE GENOMIC DNA]</scope>
    <source>
        <tissue evidence="9">Nenye</tissue>
    </source>
</reference>
<dbReference type="AlphaFoldDB" id="A0ABD2Z6T7"/>
<dbReference type="PANTHER" id="PTHR14865">
    <property type="entry name" value="CST COMPLEX SUBUNIT CTC1"/>
    <property type="match status" value="1"/>
</dbReference>
<evidence type="ECO:0000256" key="1">
    <source>
        <dbReference type="ARBA" id="ARBA00004123"/>
    </source>
</evidence>
<keyword evidence="8" id="KW-0539">Nucleus</keyword>
<evidence type="ECO:0000256" key="3">
    <source>
        <dbReference type="ARBA" id="ARBA00006332"/>
    </source>
</evidence>
<keyword evidence="7" id="KW-0238">DNA-binding</keyword>
<dbReference type="InterPro" id="IPR042617">
    <property type="entry name" value="CTC1-like"/>
</dbReference>
<protein>
    <recommendedName>
        <fullName evidence="4">CST complex subunit CTC1</fullName>
    </recommendedName>
</protein>
<dbReference type="PANTHER" id="PTHR14865:SF2">
    <property type="entry name" value="CST COMPLEX SUBUNIT CTC1"/>
    <property type="match status" value="1"/>
</dbReference>
<accession>A0ABD2Z6T7</accession>
<evidence type="ECO:0000256" key="8">
    <source>
        <dbReference type="ARBA" id="ARBA00023242"/>
    </source>
</evidence>
<keyword evidence="6" id="KW-0779">Telomere</keyword>
<evidence type="ECO:0000256" key="2">
    <source>
        <dbReference type="ARBA" id="ARBA00004574"/>
    </source>
</evidence>
<organism evidence="9 10">
    <name type="scientific">Cinchona calisaya</name>
    <dbReference type="NCBI Taxonomy" id="153742"/>
    <lineage>
        <taxon>Eukaryota</taxon>
        <taxon>Viridiplantae</taxon>
        <taxon>Streptophyta</taxon>
        <taxon>Embryophyta</taxon>
        <taxon>Tracheophyta</taxon>
        <taxon>Spermatophyta</taxon>
        <taxon>Magnoliopsida</taxon>
        <taxon>eudicotyledons</taxon>
        <taxon>Gunneridae</taxon>
        <taxon>Pentapetalae</taxon>
        <taxon>asterids</taxon>
        <taxon>lamiids</taxon>
        <taxon>Gentianales</taxon>
        <taxon>Rubiaceae</taxon>
        <taxon>Cinchonoideae</taxon>
        <taxon>Cinchoneae</taxon>
        <taxon>Cinchona</taxon>
    </lineage>
</organism>
<evidence type="ECO:0000313" key="9">
    <source>
        <dbReference type="EMBL" id="KAL3514554.1"/>
    </source>
</evidence>
<comment type="subcellular location">
    <subcellularLocation>
        <location evidence="2">Chromosome</location>
        <location evidence="2">Telomere</location>
    </subcellularLocation>
    <subcellularLocation>
        <location evidence="1">Nucleus</location>
    </subcellularLocation>
</comment>
<gene>
    <name evidence="9" type="ORF">ACH5RR_027271</name>
</gene>
<dbReference type="GO" id="GO:0005634">
    <property type="term" value="C:nucleus"/>
    <property type="evidence" value="ECO:0007669"/>
    <property type="project" value="UniProtKB-SubCell"/>
</dbReference>
<evidence type="ECO:0000256" key="5">
    <source>
        <dbReference type="ARBA" id="ARBA00022454"/>
    </source>
</evidence>
<sequence length="155" mass="17297">MQLHCRVVGLQVLVLQKDTKAGYASTRVRSCSSMVEIPLAGFILDDGSSSCCCWANYERAAKMLGLPTRAISNESCMRNSWRSRIPARGKANGSNFGRLNKLLRQHGRVIIKNYGSMFDSSCLDLTFSIDSDEVIGNSDENFLRYLIMNASFRTL</sequence>
<evidence type="ECO:0000256" key="7">
    <source>
        <dbReference type="ARBA" id="ARBA00023125"/>
    </source>
</evidence>
<keyword evidence="10" id="KW-1185">Reference proteome</keyword>